<name>A0ABN8N6F3_9CNID</name>
<organism evidence="1 2">
    <name type="scientific">Porites evermanni</name>
    <dbReference type="NCBI Taxonomy" id="104178"/>
    <lineage>
        <taxon>Eukaryota</taxon>
        <taxon>Metazoa</taxon>
        <taxon>Cnidaria</taxon>
        <taxon>Anthozoa</taxon>
        <taxon>Hexacorallia</taxon>
        <taxon>Scleractinia</taxon>
        <taxon>Fungiina</taxon>
        <taxon>Poritidae</taxon>
        <taxon>Porites</taxon>
    </lineage>
</organism>
<keyword evidence="2" id="KW-1185">Reference proteome</keyword>
<comment type="caution">
    <text evidence="1">The sequence shown here is derived from an EMBL/GenBank/DDBJ whole genome shotgun (WGS) entry which is preliminary data.</text>
</comment>
<feature type="non-terminal residue" evidence="1">
    <location>
        <position position="1"/>
    </location>
</feature>
<sequence>AYQQCKLKNILELWRTLAVARATFLLNNNQDPFDHVPGCFKDKMPKKVITRFSGALRRKVDVHLFLTKVVEVICVSLAEEEEEIGEMSLCEYLTTYFEENEEEFPGLDEIPEDVSVKHMIHAWQLALDRSEQDIMRRTSMMI</sequence>
<protein>
    <submittedName>
        <fullName evidence="1">Uncharacterized protein</fullName>
    </submittedName>
</protein>
<dbReference type="Proteomes" id="UP001159427">
    <property type="component" value="Unassembled WGS sequence"/>
</dbReference>
<gene>
    <name evidence="1" type="ORF">PEVE_00040161</name>
</gene>
<dbReference type="InterPro" id="IPR031248">
    <property type="entry name" value="RNF213"/>
</dbReference>
<dbReference type="PANTHER" id="PTHR22605">
    <property type="entry name" value="RZ-TYPE DOMAIN-CONTAINING PROTEIN"/>
    <property type="match status" value="1"/>
</dbReference>
<evidence type="ECO:0000313" key="1">
    <source>
        <dbReference type="EMBL" id="CAH3041022.1"/>
    </source>
</evidence>
<evidence type="ECO:0000313" key="2">
    <source>
        <dbReference type="Proteomes" id="UP001159427"/>
    </source>
</evidence>
<reference evidence="1 2" key="1">
    <citation type="submission" date="2022-05" db="EMBL/GenBank/DDBJ databases">
        <authorList>
            <consortium name="Genoscope - CEA"/>
            <person name="William W."/>
        </authorList>
    </citation>
    <scope>NUCLEOTIDE SEQUENCE [LARGE SCALE GENOMIC DNA]</scope>
</reference>
<proteinExistence type="predicted"/>
<accession>A0ABN8N6F3</accession>
<dbReference type="EMBL" id="CALNXI010000726">
    <property type="protein sequence ID" value="CAH3041022.1"/>
    <property type="molecule type" value="Genomic_DNA"/>
</dbReference>
<dbReference type="PANTHER" id="PTHR22605:SF16">
    <property type="entry name" value="E3 UBIQUITIN-PROTEIN LIGASE RNF213"/>
    <property type="match status" value="1"/>
</dbReference>